<evidence type="ECO:0000256" key="2">
    <source>
        <dbReference type="ARBA" id="ARBA00022980"/>
    </source>
</evidence>
<feature type="domain" description="Large ribosomal subunit protein uL15/eL18" evidence="6">
    <location>
        <begin position="77"/>
        <end position="156"/>
    </location>
</feature>
<feature type="region of interest" description="Disordered" evidence="5">
    <location>
        <begin position="1"/>
        <end position="40"/>
    </location>
</feature>
<keyword evidence="4" id="KW-0694">RNA-binding</keyword>
<dbReference type="Proteomes" id="UP000241762">
    <property type="component" value="Chromosome"/>
</dbReference>
<organism evidence="7 8">
    <name type="scientific">Candidatus Phycorickettsia trachydisci</name>
    <dbReference type="NCBI Taxonomy" id="2115978"/>
    <lineage>
        <taxon>Bacteria</taxon>
        <taxon>Pseudomonadati</taxon>
        <taxon>Pseudomonadota</taxon>
        <taxon>Alphaproteobacteria</taxon>
        <taxon>Rickettsiales</taxon>
        <taxon>Rickettsiaceae</taxon>
        <taxon>Candidatus Phycorickettsia</taxon>
    </lineage>
</organism>
<evidence type="ECO:0000256" key="4">
    <source>
        <dbReference type="HAMAP-Rule" id="MF_01341"/>
    </source>
</evidence>
<dbReference type="GO" id="GO:0006412">
    <property type="term" value="P:translation"/>
    <property type="evidence" value="ECO:0007669"/>
    <property type="project" value="UniProtKB-UniRule"/>
</dbReference>
<feature type="compositionally biased region" description="Gly residues" evidence="5">
    <location>
        <begin position="22"/>
        <end position="38"/>
    </location>
</feature>
<dbReference type="RefSeq" id="WP_106874565.1">
    <property type="nucleotide sequence ID" value="NZ_CP027845.1"/>
</dbReference>
<dbReference type="KEGG" id="ptc:phytr_7790"/>
<sequence length="161" mass="17668">MLTLNNLFSNPGSRKNSKRLGRGIGSGKGKTCGRGGKGQTARSGVALKWFEGGQTPLIRRIPKRGFNSKAKKAYTAISLERILDVVSNLDKKPKKLVINNEFLYHHGLIKSIEDKVKLLSVDFADEEASFSGFIFKVFKYSAGARSFITSVGGNIEENETN</sequence>
<dbReference type="Gene3D" id="3.100.10.10">
    <property type="match status" value="1"/>
</dbReference>
<gene>
    <name evidence="4" type="primary">rplO</name>
    <name evidence="7" type="ORF">phytr_7790</name>
</gene>
<evidence type="ECO:0000259" key="6">
    <source>
        <dbReference type="Pfam" id="PF00828"/>
    </source>
</evidence>
<evidence type="ECO:0000256" key="1">
    <source>
        <dbReference type="ARBA" id="ARBA00007320"/>
    </source>
</evidence>
<accession>A0A2P1P8Y9</accession>
<feature type="compositionally biased region" description="Polar residues" evidence="5">
    <location>
        <begin position="1"/>
        <end position="14"/>
    </location>
</feature>
<evidence type="ECO:0000313" key="7">
    <source>
        <dbReference type="EMBL" id="AVP87715.1"/>
    </source>
</evidence>
<dbReference type="HAMAP" id="MF_01341">
    <property type="entry name" value="Ribosomal_uL15"/>
    <property type="match status" value="1"/>
</dbReference>
<dbReference type="GO" id="GO:0019843">
    <property type="term" value="F:rRNA binding"/>
    <property type="evidence" value="ECO:0007669"/>
    <property type="project" value="UniProtKB-UniRule"/>
</dbReference>
<keyword evidence="2 4" id="KW-0689">Ribosomal protein</keyword>
<dbReference type="Pfam" id="PF00828">
    <property type="entry name" value="Ribosomal_L27A"/>
    <property type="match status" value="1"/>
</dbReference>
<dbReference type="InterPro" id="IPR021131">
    <property type="entry name" value="Ribosomal_uL15/eL18"/>
</dbReference>
<dbReference type="GO" id="GO:0003735">
    <property type="term" value="F:structural constituent of ribosome"/>
    <property type="evidence" value="ECO:0007669"/>
    <property type="project" value="InterPro"/>
</dbReference>
<dbReference type="InterPro" id="IPR030878">
    <property type="entry name" value="Ribosomal_uL15"/>
</dbReference>
<evidence type="ECO:0000256" key="5">
    <source>
        <dbReference type="SAM" id="MobiDB-lite"/>
    </source>
</evidence>
<keyword evidence="3 4" id="KW-0687">Ribonucleoprotein</keyword>
<comment type="function">
    <text evidence="4">Binds to the 23S rRNA.</text>
</comment>
<comment type="subunit">
    <text evidence="4">Part of the 50S ribosomal subunit.</text>
</comment>
<protein>
    <recommendedName>
        <fullName evidence="4">Large ribosomal subunit protein uL15</fullName>
    </recommendedName>
</protein>
<name>A0A2P1P8Y9_9RICK</name>
<dbReference type="PANTHER" id="PTHR12934:SF11">
    <property type="entry name" value="LARGE RIBOSOMAL SUBUNIT PROTEIN UL15M"/>
    <property type="match status" value="1"/>
</dbReference>
<evidence type="ECO:0000313" key="8">
    <source>
        <dbReference type="Proteomes" id="UP000241762"/>
    </source>
</evidence>
<dbReference type="InterPro" id="IPR005749">
    <property type="entry name" value="Ribosomal_uL15_bac-type"/>
</dbReference>
<dbReference type="OrthoDB" id="9810293at2"/>
<keyword evidence="8" id="KW-1185">Reference proteome</keyword>
<reference evidence="7 8" key="1">
    <citation type="submission" date="2018-03" db="EMBL/GenBank/DDBJ databases">
        <title>A gene transfer event suggests a long-term partnership between eustigmatophyte algae and a novel lineage of endosymbiotic bacteria.</title>
        <authorList>
            <person name="Yurchenko T."/>
            <person name="Sevcikova T."/>
            <person name="Pribyl P."/>
            <person name="El Karkouri K."/>
            <person name="Klimes V."/>
            <person name="Amaral R."/>
            <person name="Zbrankova V."/>
            <person name="Kim E."/>
            <person name="Raoult D."/>
            <person name="Santos L.M.A."/>
            <person name="Elias M."/>
        </authorList>
    </citation>
    <scope>NUCLEOTIDE SEQUENCE [LARGE SCALE GENOMIC DNA]</scope>
    <source>
        <strain evidence="7">CCALA 838</strain>
    </source>
</reference>
<proteinExistence type="inferred from homology"/>
<dbReference type="GO" id="GO:0015934">
    <property type="term" value="C:large ribosomal subunit"/>
    <property type="evidence" value="ECO:0007669"/>
    <property type="project" value="InterPro"/>
</dbReference>
<comment type="similarity">
    <text evidence="1 4">Belongs to the universal ribosomal protein uL15 family.</text>
</comment>
<dbReference type="InterPro" id="IPR036227">
    <property type="entry name" value="Ribosomal_uL15/eL18_sf"/>
</dbReference>
<evidence type="ECO:0000256" key="3">
    <source>
        <dbReference type="ARBA" id="ARBA00023274"/>
    </source>
</evidence>
<keyword evidence="4" id="KW-0699">rRNA-binding</keyword>
<dbReference type="NCBIfam" id="TIGR01071">
    <property type="entry name" value="rplO_bact"/>
    <property type="match status" value="1"/>
</dbReference>
<dbReference type="AlphaFoldDB" id="A0A2P1P8Y9"/>
<dbReference type="SUPFAM" id="SSF52080">
    <property type="entry name" value="Ribosomal proteins L15p and L18e"/>
    <property type="match status" value="1"/>
</dbReference>
<dbReference type="PANTHER" id="PTHR12934">
    <property type="entry name" value="50S RIBOSOMAL PROTEIN L15"/>
    <property type="match status" value="1"/>
</dbReference>
<dbReference type="EMBL" id="CP027845">
    <property type="protein sequence ID" value="AVP87715.1"/>
    <property type="molecule type" value="Genomic_DNA"/>
</dbReference>